<dbReference type="STRING" id="362413.RC62_1756"/>
<proteinExistence type="predicted"/>
<dbReference type="AlphaFoldDB" id="A0A0Q0S0D9"/>
<name>A0A0Q0S0D9_9FLAO</name>
<evidence type="ECO:0000313" key="1">
    <source>
        <dbReference type="EMBL" id="KQB38401.1"/>
    </source>
</evidence>
<dbReference type="RefSeq" id="WP_055097116.1">
    <property type="nucleotide sequence ID" value="NZ_JRLF01000014.1"/>
</dbReference>
<sequence length="64" mass="7328">MAIFNYDKIIIKSRHFFFDALSFLGKSGRIWHDAISATYVVDKNALDSDIKFHDLNLIGVPEVN</sequence>
<comment type="caution">
    <text evidence="1">The sequence shown here is derived from an EMBL/GenBank/DDBJ whole genome shotgun (WGS) entry which is preliminary data.</text>
</comment>
<organism evidence="1 2">
    <name type="scientific">Flavobacterium aquidurense</name>
    <dbReference type="NCBI Taxonomy" id="362413"/>
    <lineage>
        <taxon>Bacteria</taxon>
        <taxon>Pseudomonadati</taxon>
        <taxon>Bacteroidota</taxon>
        <taxon>Flavobacteriia</taxon>
        <taxon>Flavobacteriales</taxon>
        <taxon>Flavobacteriaceae</taxon>
        <taxon>Flavobacterium</taxon>
    </lineage>
</organism>
<dbReference type="Proteomes" id="UP000050443">
    <property type="component" value="Unassembled WGS sequence"/>
</dbReference>
<dbReference type="PATRIC" id="fig|362413.3.peg.1709"/>
<dbReference type="EMBL" id="JRLF01000014">
    <property type="protein sequence ID" value="KQB38401.1"/>
    <property type="molecule type" value="Genomic_DNA"/>
</dbReference>
<protein>
    <submittedName>
        <fullName evidence="1">Putative membrane protein/domain-containing protein</fullName>
    </submittedName>
</protein>
<dbReference type="OrthoDB" id="762068at2"/>
<gene>
    <name evidence="1" type="ORF">RC62_1756</name>
</gene>
<accession>A0A0Q0S0D9</accession>
<evidence type="ECO:0000313" key="2">
    <source>
        <dbReference type="Proteomes" id="UP000050443"/>
    </source>
</evidence>
<reference evidence="1 2" key="1">
    <citation type="submission" date="2014-09" db="EMBL/GenBank/DDBJ databases">
        <title>Genome sequence of Flavobacterium aquidurense RC62.</title>
        <authorList>
            <person name="Kim J.F."/>
            <person name="Kwak M.-J."/>
        </authorList>
    </citation>
    <scope>NUCLEOTIDE SEQUENCE [LARGE SCALE GENOMIC DNA]</scope>
    <source>
        <strain evidence="1 2">RC62</strain>
    </source>
</reference>